<evidence type="ECO:0000313" key="2">
    <source>
        <dbReference type="Proteomes" id="UP000298234"/>
    </source>
</evidence>
<proteinExistence type="predicted"/>
<sequence length="153" mass="16853">MMEAKKSVSNSQRHVQGALAHLFSMGGVRFVLGGEMVQGELVFSETGFMPHIASLADEVMSGLGWPTCVRETTEDEDSLLGVKVALIDPLPVLAVSALLTAAETMFLSEPVSLRNDLRMTEVTLDPVFDYWRSTQLKSTDAKDCPWRNRIPIL</sequence>
<dbReference type="RefSeq" id="WP_134256233.1">
    <property type="nucleotide sequence ID" value="NZ_SNSG01000013.1"/>
</dbReference>
<name>A0AAX2RQL9_BURCE</name>
<dbReference type="EMBL" id="SNSQ01000016">
    <property type="protein sequence ID" value="TEU47518.1"/>
    <property type="molecule type" value="Genomic_DNA"/>
</dbReference>
<protein>
    <submittedName>
        <fullName evidence="1">Uncharacterized protein</fullName>
    </submittedName>
</protein>
<evidence type="ECO:0000313" key="1">
    <source>
        <dbReference type="EMBL" id="TEU47518.1"/>
    </source>
</evidence>
<reference evidence="1 2" key="1">
    <citation type="submission" date="2019-03" db="EMBL/GenBank/DDBJ databases">
        <title>Burkholderia cepacia outbreak.</title>
        <authorList>
            <person name="Farzana R."/>
            <person name="Walsh T.R."/>
        </authorList>
    </citation>
    <scope>NUCLEOTIDE SEQUENCE [LARGE SCALE GENOMIC DNA]</scope>
    <source>
        <strain evidence="2">d13</strain>
    </source>
</reference>
<dbReference type="AlphaFoldDB" id="A0AAX2RQL9"/>
<accession>A0AAX2RQL9</accession>
<dbReference type="Proteomes" id="UP000298234">
    <property type="component" value="Unassembled WGS sequence"/>
</dbReference>
<organism evidence="1 2">
    <name type="scientific">Burkholderia cepacia</name>
    <name type="common">Pseudomonas cepacia</name>
    <dbReference type="NCBI Taxonomy" id="292"/>
    <lineage>
        <taxon>Bacteria</taxon>
        <taxon>Pseudomonadati</taxon>
        <taxon>Pseudomonadota</taxon>
        <taxon>Betaproteobacteria</taxon>
        <taxon>Burkholderiales</taxon>
        <taxon>Burkholderiaceae</taxon>
        <taxon>Burkholderia</taxon>
        <taxon>Burkholderia cepacia complex</taxon>
    </lineage>
</organism>
<gene>
    <name evidence="1" type="ORF">E3D37_16060</name>
</gene>
<comment type="caution">
    <text evidence="1">The sequence shown here is derived from an EMBL/GenBank/DDBJ whole genome shotgun (WGS) entry which is preliminary data.</text>
</comment>